<evidence type="ECO:0000313" key="1">
    <source>
        <dbReference type="EMBL" id="KAF7556851.1"/>
    </source>
</evidence>
<comment type="caution">
    <text evidence="1">The sequence shown here is derived from an EMBL/GenBank/DDBJ whole genome shotgun (WGS) entry which is preliminary data.</text>
</comment>
<proteinExistence type="predicted"/>
<protein>
    <recommendedName>
        <fullName evidence="3">Protein kinase domain-containing protein</fullName>
    </recommendedName>
</protein>
<accession>A0A9P5HJ07</accession>
<dbReference type="AlphaFoldDB" id="A0A9P5HJ07"/>
<dbReference type="PANTHER" id="PTHR37542">
    <property type="entry name" value="HELO DOMAIN-CONTAINING PROTEIN-RELATED"/>
    <property type="match status" value="1"/>
</dbReference>
<dbReference type="Proteomes" id="UP000722485">
    <property type="component" value="Unassembled WGS sequence"/>
</dbReference>
<evidence type="ECO:0008006" key="3">
    <source>
        <dbReference type="Google" id="ProtNLM"/>
    </source>
</evidence>
<keyword evidence="2" id="KW-1185">Reference proteome</keyword>
<dbReference type="EMBL" id="JAANBB010000009">
    <property type="protein sequence ID" value="KAF7556851.1"/>
    <property type="molecule type" value="Genomic_DNA"/>
</dbReference>
<dbReference type="InterPro" id="IPR011009">
    <property type="entry name" value="Kinase-like_dom_sf"/>
</dbReference>
<dbReference type="Gene3D" id="1.20.120.1020">
    <property type="entry name" value="Prion-inhibition and propagation, HeLo domain"/>
    <property type="match status" value="1"/>
</dbReference>
<sequence length="526" mass="58395">MANDVVDFQLGAAGLGLGAFSGVLDVLSTCSKLYGLWRSLRGLDGYLGLLRAKLILQEALLDQWQRDWLSFTVSGKVALQKQRLLKVHQNAVIVSLEVVRSLLESLEPLREASKAPESALERLQLAAGGATDCDKTLGQISSMLNDLYRLLPPANPNVEVSQTVMSLEYIGCQGMPHCGAEKDVGLGSETFSRAMTFRQLGQDLEKDLEDRISAFKHTLPTAELTMAPDRVRITANDEASGGFRSFGTLDSKTPVVVEWKKYDLNWKGQKGIRLRGRIQNIARLLHADSKPDELLTLNCLGVFDDYEKSRYGLVFALPTGAEVDVEMRSMKSLLDQPTPETLPTLGDRYRIAYSLTLSLAILHASGWLQKSIRSHNIMFIIKAGRPVWSRPYLVGFDFSRPDSKDEVSEKPEQSVRFNLYRHSSAQGIPGESFRKSFDIYSLGVVLLEIGLWRLAWSFRGDDTNAKKVQSIFTSKATSWLGHFMGVGYRDATLKCLNGDLGQGDDSVVRAFYIEVVEIMGSLAESQ</sequence>
<dbReference type="OrthoDB" id="1911848at2759"/>
<dbReference type="InterPro" id="IPR038305">
    <property type="entry name" value="HeLo_sf"/>
</dbReference>
<dbReference type="Gene3D" id="1.10.510.10">
    <property type="entry name" value="Transferase(Phosphotransferase) domain 1"/>
    <property type="match status" value="1"/>
</dbReference>
<dbReference type="PANTHER" id="PTHR37542:SF3">
    <property type="entry name" value="PRION-INHIBITION AND PROPAGATION HELO DOMAIN-CONTAINING PROTEIN"/>
    <property type="match status" value="1"/>
</dbReference>
<dbReference type="SUPFAM" id="SSF56112">
    <property type="entry name" value="Protein kinase-like (PK-like)"/>
    <property type="match status" value="1"/>
</dbReference>
<evidence type="ECO:0000313" key="2">
    <source>
        <dbReference type="Proteomes" id="UP000722485"/>
    </source>
</evidence>
<reference evidence="1" key="1">
    <citation type="submission" date="2020-03" db="EMBL/GenBank/DDBJ databases">
        <title>Draft Genome Sequence of Cylindrodendrum hubeiense.</title>
        <authorList>
            <person name="Buettner E."/>
            <person name="Kellner H."/>
        </authorList>
    </citation>
    <scope>NUCLEOTIDE SEQUENCE</scope>
    <source>
        <strain evidence="1">IHI 201604</strain>
    </source>
</reference>
<organism evidence="1 2">
    <name type="scientific">Cylindrodendrum hubeiense</name>
    <dbReference type="NCBI Taxonomy" id="595255"/>
    <lineage>
        <taxon>Eukaryota</taxon>
        <taxon>Fungi</taxon>
        <taxon>Dikarya</taxon>
        <taxon>Ascomycota</taxon>
        <taxon>Pezizomycotina</taxon>
        <taxon>Sordariomycetes</taxon>
        <taxon>Hypocreomycetidae</taxon>
        <taxon>Hypocreales</taxon>
        <taxon>Nectriaceae</taxon>
        <taxon>Cylindrodendrum</taxon>
    </lineage>
</organism>
<name>A0A9P5HJ07_9HYPO</name>
<gene>
    <name evidence="1" type="ORF">G7Z17_g1093</name>
</gene>